<evidence type="ECO:0000313" key="3">
    <source>
        <dbReference type="EMBL" id="KAF0745112.1"/>
    </source>
</evidence>
<feature type="region of interest" description="Disordered" evidence="1">
    <location>
        <begin position="304"/>
        <end position="342"/>
    </location>
</feature>
<reference evidence="3 4" key="1">
    <citation type="submission" date="2019-07" db="EMBL/GenBank/DDBJ databases">
        <title>Genomics analysis of Aphanomyces spp. identifies a new class of oomycete effector associated with host adaptation.</title>
        <authorList>
            <person name="Gaulin E."/>
        </authorList>
    </citation>
    <scope>NUCLEOTIDE SEQUENCE [LARGE SCALE GENOMIC DNA]</scope>
    <source>
        <strain evidence="3 4">ATCC 201684</strain>
    </source>
</reference>
<name>A0A6G0XX05_9STRA</name>
<dbReference type="AlphaFoldDB" id="A0A6G0XX05"/>
<feature type="domain" description="25S rRNA (uridine-N(3))-methyltransferase BMT5-like" evidence="2">
    <location>
        <begin position="94"/>
        <end position="226"/>
    </location>
</feature>
<dbReference type="Pfam" id="PF10354">
    <property type="entry name" value="BMT5-like"/>
    <property type="match status" value="1"/>
</dbReference>
<keyword evidence="4" id="KW-1185">Reference proteome</keyword>
<dbReference type="VEuPathDB" id="FungiDB:AeMF1_008838"/>
<comment type="caution">
    <text evidence="3">The sequence shown here is derived from an EMBL/GenBank/DDBJ whole genome shotgun (WGS) entry which is preliminary data.</text>
</comment>
<gene>
    <name evidence="3" type="ORF">Ae201684_000683</name>
</gene>
<evidence type="ECO:0000313" key="4">
    <source>
        <dbReference type="Proteomes" id="UP000481153"/>
    </source>
</evidence>
<organism evidence="3 4">
    <name type="scientific">Aphanomyces euteiches</name>
    <dbReference type="NCBI Taxonomy" id="100861"/>
    <lineage>
        <taxon>Eukaryota</taxon>
        <taxon>Sar</taxon>
        <taxon>Stramenopiles</taxon>
        <taxon>Oomycota</taxon>
        <taxon>Saprolegniomycetes</taxon>
        <taxon>Saprolegniales</taxon>
        <taxon>Verrucalvaceae</taxon>
        <taxon>Aphanomyces</taxon>
    </lineage>
</organism>
<dbReference type="GO" id="GO:0070042">
    <property type="term" value="F:rRNA (uridine-N3-)-methyltransferase activity"/>
    <property type="evidence" value="ECO:0007669"/>
    <property type="project" value="InterPro"/>
</dbReference>
<dbReference type="InterPro" id="IPR019446">
    <property type="entry name" value="BMT5-like"/>
</dbReference>
<proteinExistence type="predicted"/>
<dbReference type="GO" id="GO:0070475">
    <property type="term" value="P:rRNA base methylation"/>
    <property type="evidence" value="ECO:0007669"/>
    <property type="project" value="InterPro"/>
</dbReference>
<accession>A0A6G0XX05</accession>
<protein>
    <recommendedName>
        <fullName evidence="2">25S rRNA (uridine-N(3))-methyltransferase BMT5-like domain-containing protein</fullName>
    </recommendedName>
</protein>
<dbReference type="Proteomes" id="UP000481153">
    <property type="component" value="Unassembled WGS sequence"/>
</dbReference>
<feature type="compositionally biased region" description="Basic and acidic residues" evidence="1">
    <location>
        <begin position="311"/>
        <end position="322"/>
    </location>
</feature>
<dbReference type="EMBL" id="VJMJ01000003">
    <property type="protein sequence ID" value="KAF0745112.1"/>
    <property type="molecule type" value="Genomic_DNA"/>
</dbReference>
<evidence type="ECO:0000256" key="1">
    <source>
        <dbReference type="SAM" id="MobiDB-lite"/>
    </source>
</evidence>
<sequence length="342" mass="37870">MEADPSTAAAANGSKVINQQPVMEDNPSRRFVCSATAECALKRRCVPCGYKILVHGDAETAANQRPERCPRMKADATKATFPLLQPAMKMLILHDSSLAFTSMLKGFVHDMHQLTVAIAEPRALILKKSPDMAKRIKKLDAQGVAIHFEVDPSDLQPLGQFDRVLWNFGDAADDAFFQHIATSLLPQGQVHITTKNQHAIVAAKAARGLTPVASVVFDRSFTPGYKVPYSDCDTIVLAAEDVVVSDLVQPVTAALTAQVRAMLVQAKESKTERPTKKKPAEKPTVDVPYEKEYFDLMNLKPKGKKHKIKRKMEYEANQEGKSRPSNRVLPVRMENGKRKKGW</sequence>
<evidence type="ECO:0000259" key="2">
    <source>
        <dbReference type="Pfam" id="PF10354"/>
    </source>
</evidence>